<accession>A0A1F7Y1W4</accession>
<organism evidence="4 5">
    <name type="scientific">Candidatus Woesebacteria bacterium RIFCSPHIGHO2_01_FULL_38_9b</name>
    <dbReference type="NCBI Taxonomy" id="1802493"/>
    <lineage>
        <taxon>Bacteria</taxon>
        <taxon>Candidatus Woeseibacteriota</taxon>
    </lineage>
</organism>
<keyword evidence="2" id="KW-0472">Membrane</keyword>
<name>A0A1F7Y1W4_9BACT</name>
<dbReference type="AlphaFoldDB" id="A0A1F7Y1W4"/>
<dbReference type="Proteomes" id="UP000178750">
    <property type="component" value="Unassembled WGS sequence"/>
</dbReference>
<dbReference type="Pfam" id="PF08308">
    <property type="entry name" value="PEGA"/>
    <property type="match status" value="1"/>
</dbReference>
<evidence type="ECO:0000259" key="3">
    <source>
        <dbReference type="PROSITE" id="PS51781"/>
    </source>
</evidence>
<keyword evidence="2" id="KW-1133">Transmembrane helix</keyword>
<evidence type="ECO:0000256" key="1">
    <source>
        <dbReference type="SAM" id="MobiDB-lite"/>
    </source>
</evidence>
<feature type="domain" description="SH3b" evidence="3">
    <location>
        <begin position="217"/>
        <end position="289"/>
    </location>
</feature>
<evidence type="ECO:0000313" key="5">
    <source>
        <dbReference type="Proteomes" id="UP000178750"/>
    </source>
</evidence>
<evidence type="ECO:0000256" key="2">
    <source>
        <dbReference type="SAM" id="Phobius"/>
    </source>
</evidence>
<gene>
    <name evidence="4" type="ORF">A2863_03335</name>
</gene>
<keyword evidence="2" id="KW-0812">Transmembrane</keyword>
<sequence>MKKIKILGLVLGGLILIIGLIFFAIGFLRPKVAGVYIETNPPSTVFIDGFQVGRTPYDETIKPKEVIIKLIPESFQIPLAPYEAKVNLLAGVKTVIKRDFGEAEEDSAGDIISFEKIGRNESGLAVVSVPDSARLIIDGRERAFTPHKTSSILPGTHTLTLSADGYMERIVEVKIHEGYKLTAIVKLAKGPEPTPTPTPNQVEGSEAEGKAEEPKVEIEILSTDTGFLRVRKEPSTLGEEVGRVQPGEKYPLIEIDSKTGWYKIEFQPAQAGEEGKQGWISNQYAKKIGGMITPTPTSKLIPKLTVTPTPLYNIN</sequence>
<dbReference type="PANTHER" id="PTHR36194">
    <property type="entry name" value="S-LAYER-LIKE PROTEIN"/>
    <property type="match status" value="1"/>
</dbReference>
<dbReference type="PANTHER" id="PTHR36194:SF1">
    <property type="entry name" value="S-LAYER-LIKE PROTEIN"/>
    <property type="match status" value="1"/>
</dbReference>
<dbReference type="InterPro" id="IPR013229">
    <property type="entry name" value="PEGA"/>
</dbReference>
<dbReference type="Pfam" id="PF08239">
    <property type="entry name" value="SH3_3"/>
    <property type="match status" value="1"/>
</dbReference>
<protein>
    <recommendedName>
        <fullName evidence="3">SH3b domain-containing protein</fullName>
    </recommendedName>
</protein>
<comment type="caution">
    <text evidence="4">The sequence shown here is derived from an EMBL/GenBank/DDBJ whole genome shotgun (WGS) entry which is preliminary data.</text>
</comment>
<proteinExistence type="predicted"/>
<evidence type="ECO:0000313" key="4">
    <source>
        <dbReference type="EMBL" id="OGM20909.1"/>
    </source>
</evidence>
<dbReference type="InterPro" id="IPR003646">
    <property type="entry name" value="SH3-like_bac-type"/>
</dbReference>
<feature type="region of interest" description="Disordered" evidence="1">
    <location>
        <begin position="189"/>
        <end position="213"/>
    </location>
</feature>
<dbReference type="PROSITE" id="PS51781">
    <property type="entry name" value="SH3B"/>
    <property type="match status" value="1"/>
</dbReference>
<dbReference type="Gene3D" id="2.30.30.40">
    <property type="entry name" value="SH3 Domains"/>
    <property type="match status" value="1"/>
</dbReference>
<reference evidence="4 5" key="1">
    <citation type="journal article" date="2016" name="Nat. Commun.">
        <title>Thousands of microbial genomes shed light on interconnected biogeochemical processes in an aquifer system.</title>
        <authorList>
            <person name="Anantharaman K."/>
            <person name="Brown C.T."/>
            <person name="Hug L.A."/>
            <person name="Sharon I."/>
            <person name="Castelle C.J."/>
            <person name="Probst A.J."/>
            <person name="Thomas B.C."/>
            <person name="Singh A."/>
            <person name="Wilkins M.J."/>
            <person name="Karaoz U."/>
            <person name="Brodie E.L."/>
            <person name="Williams K.H."/>
            <person name="Hubbard S.S."/>
            <person name="Banfield J.F."/>
        </authorList>
    </citation>
    <scope>NUCLEOTIDE SEQUENCE [LARGE SCALE GENOMIC DNA]</scope>
</reference>
<dbReference type="SMART" id="SM00287">
    <property type="entry name" value="SH3b"/>
    <property type="match status" value="1"/>
</dbReference>
<dbReference type="EMBL" id="MGGF01000052">
    <property type="protein sequence ID" value="OGM20909.1"/>
    <property type="molecule type" value="Genomic_DNA"/>
</dbReference>
<feature type="transmembrane region" description="Helical" evidence="2">
    <location>
        <begin position="7"/>
        <end position="28"/>
    </location>
</feature>